<sequence>MEPRSITARSIFSKMAYMTNQCQRTSANLEEWNFC</sequence>
<organism evidence="1 2">
    <name type="scientific">Bambusicola thoracicus</name>
    <name type="common">Chinese bamboo-partridge</name>
    <name type="synonym">Perdix thoracica</name>
    <dbReference type="NCBI Taxonomy" id="9083"/>
    <lineage>
        <taxon>Eukaryota</taxon>
        <taxon>Metazoa</taxon>
        <taxon>Chordata</taxon>
        <taxon>Craniata</taxon>
        <taxon>Vertebrata</taxon>
        <taxon>Euteleostomi</taxon>
        <taxon>Archelosauria</taxon>
        <taxon>Archosauria</taxon>
        <taxon>Dinosauria</taxon>
        <taxon>Saurischia</taxon>
        <taxon>Theropoda</taxon>
        <taxon>Coelurosauria</taxon>
        <taxon>Aves</taxon>
        <taxon>Neognathae</taxon>
        <taxon>Galloanserae</taxon>
        <taxon>Galliformes</taxon>
        <taxon>Phasianidae</taxon>
        <taxon>Perdicinae</taxon>
        <taxon>Bambusicola</taxon>
    </lineage>
</organism>
<gene>
    <name evidence="1" type="ORF">CIB84_011546</name>
</gene>
<dbReference type="Proteomes" id="UP000237246">
    <property type="component" value="Unassembled WGS sequence"/>
</dbReference>
<name>A0A2P4SKS6_BAMTH</name>
<reference evidence="1 2" key="1">
    <citation type="submission" date="2018-01" db="EMBL/GenBank/DDBJ databases">
        <title>Comparison of the Chinese Bamboo Partridge and Red Junglefowl genome sequences highlights the importance of demography in genome evolution.</title>
        <authorList>
            <person name="Tiley G.P."/>
            <person name="Kimball R.T."/>
            <person name="Braun E.L."/>
            <person name="Burleigh J.G."/>
        </authorList>
    </citation>
    <scope>NUCLEOTIDE SEQUENCE [LARGE SCALE GENOMIC DNA]</scope>
    <source>
        <strain evidence="1">RTK389</strain>
        <tissue evidence="1">Blood</tissue>
    </source>
</reference>
<dbReference type="AlphaFoldDB" id="A0A2P4SKS6"/>
<keyword evidence="2" id="KW-1185">Reference proteome</keyword>
<comment type="caution">
    <text evidence="1">The sequence shown here is derived from an EMBL/GenBank/DDBJ whole genome shotgun (WGS) entry which is preliminary data.</text>
</comment>
<protein>
    <submittedName>
        <fullName evidence="1">Uncharacterized protein</fullName>
    </submittedName>
</protein>
<evidence type="ECO:0000313" key="2">
    <source>
        <dbReference type="Proteomes" id="UP000237246"/>
    </source>
</evidence>
<dbReference type="EMBL" id="PPHD01039108">
    <property type="protein sequence ID" value="POI24703.1"/>
    <property type="molecule type" value="Genomic_DNA"/>
</dbReference>
<evidence type="ECO:0000313" key="1">
    <source>
        <dbReference type="EMBL" id="POI24703.1"/>
    </source>
</evidence>
<proteinExistence type="predicted"/>
<accession>A0A2P4SKS6</accession>